<dbReference type="PANTHER" id="PTHR11215">
    <property type="entry name" value="METAL DEPENDENT HYDROLASE - RELATED"/>
    <property type="match status" value="1"/>
</dbReference>
<dbReference type="Pfam" id="PF03690">
    <property type="entry name" value="MYG1_exonuc"/>
    <property type="match status" value="1"/>
</dbReference>
<dbReference type="GO" id="GO:0005634">
    <property type="term" value="C:nucleus"/>
    <property type="evidence" value="ECO:0007669"/>
    <property type="project" value="TreeGrafter"/>
</dbReference>
<dbReference type="EMBL" id="CAMGYJ010000005">
    <property type="protein sequence ID" value="CAI0408857.1"/>
    <property type="molecule type" value="Genomic_DNA"/>
</dbReference>
<protein>
    <submittedName>
        <fullName evidence="2">Uncharacterized protein</fullName>
    </submittedName>
</protein>
<evidence type="ECO:0000256" key="1">
    <source>
        <dbReference type="ARBA" id="ARBA00010105"/>
    </source>
</evidence>
<gene>
    <name evidence="2" type="ORF">LITE_LOCUS14143</name>
</gene>
<name>A0AAV0JH43_9ROSI</name>
<sequence>MLALTSGFKQKLVFFSSSSNFFNVPKTLFRPRPRPLQFLVMATPPRVSSPPYSTAASPNHAPVKRVGTHNGSFHCDEALGCFMIRLTNKFANAEIIRTRDPQVLETLDAVLDVGGVYDPSRDRYDHHQKGFQEVFGHGFSTKLSSAGLVYKHFGKEIIAKELQVDEDHPDVLCLFLSVYKSFMEAIDAVDNGINRYDTDKPPRYVNNTHLSSRVGRLNLDWIDPDQSSEKENEAFQRAMALAGSEFLERVRFQARSWLPARSVVLGCLAARFDVDPSGEIMVLNRFCPWKLHLFELEEEMKIEPSIKYVLYQDERSKSWRIQAVAVSPDSFENRKPLPAQWRGLRDDDLSKECGIPACVFVHMSGFIGGNQSYEGALAMAKAALKL</sequence>
<comment type="similarity">
    <text evidence="1">Belongs to the MYG1 family.</text>
</comment>
<accession>A0AAV0JH43</accession>
<reference evidence="2" key="1">
    <citation type="submission" date="2022-08" db="EMBL/GenBank/DDBJ databases">
        <authorList>
            <person name="Gutierrez-Valencia J."/>
        </authorList>
    </citation>
    <scope>NUCLEOTIDE SEQUENCE</scope>
</reference>
<dbReference type="AlphaFoldDB" id="A0AAV0JH43"/>
<organism evidence="2 3">
    <name type="scientific">Linum tenue</name>
    <dbReference type="NCBI Taxonomy" id="586396"/>
    <lineage>
        <taxon>Eukaryota</taxon>
        <taxon>Viridiplantae</taxon>
        <taxon>Streptophyta</taxon>
        <taxon>Embryophyta</taxon>
        <taxon>Tracheophyta</taxon>
        <taxon>Spermatophyta</taxon>
        <taxon>Magnoliopsida</taxon>
        <taxon>eudicotyledons</taxon>
        <taxon>Gunneridae</taxon>
        <taxon>Pentapetalae</taxon>
        <taxon>rosids</taxon>
        <taxon>fabids</taxon>
        <taxon>Malpighiales</taxon>
        <taxon>Linaceae</taxon>
        <taxon>Linum</taxon>
    </lineage>
</organism>
<proteinExistence type="inferred from homology"/>
<evidence type="ECO:0000313" key="2">
    <source>
        <dbReference type="EMBL" id="CAI0408857.1"/>
    </source>
</evidence>
<dbReference type="Proteomes" id="UP001154282">
    <property type="component" value="Unassembled WGS sequence"/>
</dbReference>
<keyword evidence="3" id="KW-1185">Reference proteome</keyword>
<evidence type="ECO:0000313" key="3">
    <source>
        <dbReference type="Proteomes" id="UP001154282"/>
    </source>
</evidence>
<dbReference type="GO" id="GO:0005737">
    <property type="term" value="C:cytoplasm"/>
    <property type="evidence" value="ECO:0007669"/>
    <property type="project" value="TreeGrafter"/>
</dbReference>
<comment type="caution">
    <text evidence="2">The sequence shown here is derived from an EMBL/GenBank/DDBJ whole genome shotgun (WGS) entry which is preliminary data.</text>
</comment>
<dbReference type="InterPro" id="IPR003226">
    <property type="entry name" value="MYG1_exonuclease"/>
</dbReference>
<dbReference type="PANTHER" id="PTHR11215:SF1">
    <property type="entry name" value="MYG1 EXONUCLEASE"/>
    <property type="match status" value="1"/>
</dbReference>